<reference evidence="3 4" key="1">
    <citation type="journal article" date="2017" name="PLoS Biol.">
        <title>The sea cucumber genome provides insights into morphological evolution and visceral regeneration.</title>
        <authorList>
            <person name="Zhang X."/>
            <person name="Sun L."/>
            <person name="Yuan J."/>
            <person name="Sun Y."/>
            <person name="Gao Y."/>
            <person name="Zhang L."/>
            <person name="Li S."/>
            <person name="Dai H."/>
            <person name="Hamel J.F."/>
            <person name="Liu C."/>
            <person name="Yu Y."/>
            <person name="Liu S."/>
            <person name="Lin W."/>
            <person name="Guo K."/>
            <person name="Jin S."/>
            <person name="Xu P."/>
            <person name="Storey K.B."/>
            <person name="Huan P."/>
            <person name="Zhang T."/>
            <person name="Zhou Y."/>
            <person name="Zhang J."/>
            <person name="Lin C."/>
            <person name="Li X."/>
            <person name="Xing L."/>
            <person name="Huo D."/>
            <person name="Sun M."/>
            <person name="Wang L."/>
            <person name="Mercier A."/>
            <person name="Li F."/>
            <person name="Yang H."/>
            <person name="Xiang J."/>
        </authorList>
    </citation>
    <scope>NUCLEOTIDE SEQUENCE [LARGE SCALE GENOMIC DNA]</scope>
    <source>
        <strain evidence="3">Shaxun</strain>
        <tissue evidence="3">Muscle</tissue>
    </source>
</reference>
<dbReference type="OrthoDB" id="420169at2759"/>
<dbReference type="AlphaFoldDB" id="A0A2G8LBW9"/>
<evidence type="ECO:0000313" key="3">
    <source>
        <dbReference type="EMBL" id="PIK57744.1"/>
    </source>
</evidence>
<evidence type="ECO:0000256" key="1">
    <source>
        <dbReference type="SAM" id="MobiDB-lite"/>
    </source>
</evidence>
<dbReference type="CDD" id="cd01647">
    <property type="entry name" value="RT_LTR"/>
    <property type="match status" value="1"/>
</dbReference>
<dbReference type="InterPro" id="IPR043502">
    <property type="entry name" value="DNA/RNA_pol_sf"/>
</dbReference>
<dbReference type="Gene3D" id="3.10.10.10">
    <property type="entry name" value="HIV Type 1 Reverse Transcriptase, subunit A, domain 1"/>
    <property type="match status" value="1"/>
</dbReference>
<name>A0A2G8LBW9_STIJA</name>
<dbReference type="SUPFAM" id="SSF56672">
    <property type="entry name" value="DNA/RNA polymerases"/>
    <property type="match status" value="1"/>
</dbReference>
<evidence type="ECO:0000259" key="2">
    <source>
        <dbReference type="Pfam" id="PF00078"/>
    </source>
</evidence>
<dbReference type="EMBL" id="MRZV01000133">
    <property type="protein sequence ID" value="PIK57744.1"/>
    <property type="molecule type" value="Genomic_DNA"/>
</dbReference>
<dbReference type="Pfam" id="PF00078">
    <property type="entry name" value="RVT_1"/>
    <property type="match status" value="1"/>
</dbReference>
<sequence>MAVQGLADQLQQLTTTQESFADRLHSLSTTVNAASLDQSHSGRRGQPPPSPQKQGRRTWQKSSPPSQDGPSPWHRQPSQTQRACSGCGSAPPQRQRFYRTTPKIKDEIEKQVNDMLQNGIIEPSISEWQSPVVLVKKKDGSYRFAVDYRKLNSVTRPMHFPLPLLEDVFDAVGESEAQIFSVLDLFSGFWQVPMDPDSKHKAAFVTHHGVYQWKKLHLA</sequence>
<dbReference type="Proteomes" id="UP000230750">
    <property type="component" value="Unassembled WGS sequence"/>
</dbReference>
<feature type="domain" description="Reverse transcriptase" evidence="2">
    <location>
        <begin position="135"/>
        <end position="214"/>
    </location>
</feature>
<evidence type="ECO:0000313" key="4">
    <source>
        <dbReference type="Proteomes" id="UP000230750"/>
    </source>
</evidence>
<accession>A0A2G8LBW9</accession>
<organism evidence="3 4">
    <name type="scientific">Stichopus japonicus</name>
    <name type="common">Sea cucumber</name>
    <dbReference type="NCBI Taxonomy" id="307972"/>
    <lineage>
        <taxon>Eukaryota</taxon>
        <taxon>Metazoa</taxon>
        <taxon>Echinodermata</taxon>
        <taxon>Eleutherozoa</taxon>
        <taxon>Echinozoa</taxon>
        <taxon>Holothuroidea</taxon>
        <taxon>Aspidochirotacea</taxon>
        <taxon>Aspidochirotida</taxon>
        <taxon>Stichopodidae</taxon>
        <taxon>Apostichopus</taxon>
    </lineage>
</organism>
<dbReference type="InterPro" id="IPR053134">
    <property type="entry name" value="RNA-dir_DNA_polymerase"/>
</dbReference>
<keyword evidence="4" id="KW-1185">Reference proteome</keyword>
<feature type="region of interest" description="Disordered" evidence="1">
    <location>
        <begin position="31"/>
        <end position="100"/>
    </location>
</feature>
<dbReference type="PANTHER" id="PTHR24559">
    <property type="entry name" value="TRANSPOSON TY3-I GAG-POL POLYPROTEIN"/>
    <property type="match status" value="1"/>
</dbReference>
<protein>
    <recommendedName>
        <fullName evidence="2">Reverse transcriptase domain-containing protein</fullName>
    </recommendedName>
</protein>
<comment type="caution">
    <text evidence="3">The sequence shown here is derived from an EMBL/GenBank/DDBJ whole genome shotgun (WGS) entry which is preliminary data.</text>
</comment>
<dbReference type="PANTHER" id="PTHR24559:SF444">
    <property type="entry name" value="REVERSE TRANSCRIPTASE DOMAIN-CONTAINING PROTEIN"/>
    <property type="match status" value="1"/>
</dbReference>
<proteinExistence type="predicted"/>
<dbReference type="InterPro" id="IPR000477">
    <property type="entry name" value="RT_dom"/>
</dbReference>
<gene>
    <name evidence="3" type="ORF">BSL78_05352</name>
</gene>
<feature type="compositionally biased region" description="Polar residues" evidence="1">
    <location>
        <begin position="60"/>
        <end position="69"/>
    </location>
</feature>